<proteinExistence type="predicted"/>
<accession>A0A8S5TZ41</accession>
<feature type="region of interest" description="Disordered" evidence="1">
    <location>
        <begin position="1"/>
        <end position="21"/>
    </location>
</feature>
<evidence type="ECO:0000256" key="1">
    <source>
        <dbReference type="SAM" id="MobiDB-lite"/>
    </source>
</evidence>
<feature type="compositionally biased region" description="Polar residues" evidence="1">
    <location>
        <begin position="1"/>
        <end position="11"/>
    </location>
</feature>
<dbReference type="EMBL" id="BK015962">
    <property type="protein sequence ID" value="DAF87473.1"/>
    <property type="molecule type" value="Genomic_DNA"/>
</dbReference>
<reference evidence="2" key="1">
    <citation type="journal article" date="2021" name="Proc. Natl. Acad. Sci. U.S.A.">
        <title>A Catalog of Tens of Thousands of Viruses from Human Metagenomes Reveals Hidden Associations with Chronic Diseases.</title>
        <authorList>
            <person name="Tisza M.J."/>
            <person name="Buck C.B."/>
        </authorList>
    </citation>
    <scope>NUCLEOTIDE SEQUENCE</scope>
    <source>
        <strain evidence="2">CtnPP24</strain>
    </source>
</reference>
<name>A0A8S5TZ41_9CAUD</name>
<sequence>MGGGQHTTTYRPTRPASSGIAPLKSKRGGVCLITLTSWILSTQLGQYLFQTRQSHQRIQSGGRGRNSIATRLSAAARLVLQVETIKELWQQLICRQMYGLREVLGKHYMETQRPLVPYLIKVLNTASKLCVSLIEKKTCIHARLLTTAPSTELLTSISAQPSYILGGVA</sequence>
<protein>
    <submittedName>
        <fullName evidence="2">Uncharacterized protein</fullName>
    </submittedName>
</protein>
<organism evidence="2">
    <name type="scientific">Siphoviridae sp. ctnPP24</name>
    <dbReference type="NCBI Taxonomy" id="2825662"/>
    <lineage>
        <taxon>Viruses</taxon>
        <taxon>Duplodnaviria</taxon>
        <taxon>Heunggongvirae</taxon>
        <taxon>Uroviricota</taxon>
        <taxon>Caudoviricetes</taxon>
    </lineage>
</organism>
<evidence type="ECO:0000313" key="2">
    <source>
        <dbReference type="EMBL" id="DAF87473.1"/>
    </source>
</evidence>